<dbReference type="Pfam" id="PF13545">
    <property type="entry name" value="HTH_Crp_2"/>
    <property type="match status" value="1"/>
</dbReference>
<sequence length="200" mass="22136">MATPSIYAQIFNLTPSSYAGDAREIRVRRGNILYRTGTTGSARRILQGAIRLDRLDAEGQPTLAGIATRGDIIGLETLQGSRYTFQATALTQCRLELFPLEEIQQEKVILDTLIRTESRMVAVLNLRIGPAQARVHRLLAMLGNTPIEIPKLRDMADITGLTKETVSRAISTLHKRGIAVRRGRQHLSRIAAYDDEALCA</sequence>
<comment type="caution">
    <text evidence="5">The sequence shown here is derived from an EMBL/GenBank/DDBJ whole genome shotgun (WGS) entry which is preliminary data.</text>
</comment>
<dbReference type="EMBL" id="QETA01000012">
    <property type="protein sequence ID" value="PWF20864.1"/>
    <property type="molecule type" value="Genomic_DNA"/>
</dbReference>
<dbReference type="InterPro" id="IPR012318">
    <property type="entry name" value="HTH_CRP"/>
</dbReference>
<keyword evidence="2" id="KW-0238">DNA-binding</keyword>
<evidence type="ECO:0000313" key="5">
    <source>
        <dbReference type="EMBL" id="PWF20864.1"/>
    </source>
</evidence>
<dbReference type="CDD" id="cd00038">
    <property type="entry name" value="CAP_ED"/>
    <property type="match status" value="1"/>
</dbReference>
<keyword evidence="3" id="KW-0804">Transcription</keyword>
<evidence type="ECO:0000256" key="1">
    <source>
        <dbReference type="ARBA" id="ARBA00023015"/>
    </source>
</evidence>
<dbReference type="Gene3D" id="1.10.10.10">
    <property type="entry name" value="Winged helix-like DNA-binding domain superfamily/Winged helix DNA-binding domain"/>
    <property type="match status" value="1"/>
</dbReference>
<dbReference type="Proteomes" id="UP000245212">
    <property type="component" value="Unassembled WGS sequence"/>
</dbReference>
<keyword evidence="6" id="KW-1185">Reference proteome</keyword>
<dbReference type="InterPro" id="IPR014710">
    <property type="entry name" value="RmlC-like_jellyroll"/>
</dbReference>
<proteinExistence type="predicted"/>
<dbReference type="InterPro" id="IPR000595">
    <property type="entry name" value="cNMP-bd_dom"/>
</dbReference>
<dbReference type="RefSeq" id="WP_109063238.1">
    <property type="nucleotide sequence ID" value="NZ_QETA01000012.1"/>
</dbReference>
<dbReference type="SUPFAM" id="SSF51206">
    <property type="entry name" value="cAMP-binding domain-like"/>
    <property type="match status" value="1"/>
</dbReference>
<evidence type="ECO:0000313" key="6">
    <source>
        <dbReference type="Proteomes" id="UP000245212"/>
    </source>
</evidence>
<dbReference type="AlphaFoldDB" id="A0A2V1JVH8"/>
<dbReference type="InterPro" id="IPR036388">
    <property type="entry name" value="WH-like_DNA-bd_sf"/>
</dbReference>
<dbReference type="Gene3D" id="2.60.120.10">
    <property type="entry name" value="Jelly Rolls"/>
    <property type="match status" value="1"/>
</dbReference>
<name>A0A2V1JVH8_9BURK</name>
<dbReference type="InterPro" id="IPR036390">
    <property type="entry name" value="WH_DNA-bd_sf"/>
</dbReference>
<dbReference type="SUPFAM" id="SSF46785">
    <property type="entry name" value="Winged helix' DNA-binding domain"/>
    <property type="match status" value="1"/>
</dbReference>
<reference evidence="6" key="1">
    <citation type="submission" date="2018-05" db="EMBL/GenBank/DDBJ databases">
        <authorList>
            <person name="Li Y."/>
        </authorList>
    </citation>
    <scope>NUCLEOTIDE SEQUENCE [LARGE SCALE GENOMIC DNA]</scope>
    <source>
        <strain evidence="6">3d-2-2</strain>
    </source>
</reference>
<keyword evidence="1" id="KW-0805">Transcription regulation</keyword>
<dbReference type="GO" id="GO:0003677">
    <property type="term" value="F:DNA binding"/>
    <property type="evidence" value="ECO:0007669"/>
    <property type="project" value="UniProtKB-KW"/>
</dbReference>
<evidence type="ECO:0000259" key="4">
    <source>
        <dbReference type="PROSITE" id="PS51063"/>
    </source>
</evidence>
<evidence type="ECO:0000256" key="3">
    <source>
        <dbReference type="ARBA" id="ARBA00023163"/>
    </source>
</evidence>
<dbReference type="Pfam" id="PF00027">
    <property type="entry name" value="cNMP_binding"/>
    <property type="match status" value="1"/>
</dbReference>
<dbReference type="PROSITE" id="PS51063">
    <property type="entry name" value="HTH_CRP_2"/>
    <property type="match status" value="1"/>
</dbReference>
<protein>
    <submittedName>
        <fullName evidence="5">Crp/Fnr family transcriptional regulator</fullName>
    </submittedName>
</protein>
<accession>A0A2V1JVH8</accession>
<dbReference type="GO" id="GO:0006355">
    <property type="term" value="P:regulation of DNA-templated transcription"/>
    <property type="evidence" value="ECO:0007669"/>
    <property type="project" value="InterPro"/>
</dbReference>
<dbReference type="InterPro" id="IPR018490">
    <property type="entry name" value="cNMP-bd_dom_sf"/>
</dbReference>
<evidence type="ECO:0000256" key="2">
    <source>
        <dbReference type="ARBA" id="ARBA00023125"/>
    </source>
</evidence>
<organism evidence="5 6">
    <name type="scientific">Corticimicrobacter populi</name>
    <dbReference type="NCBI Taxonomy" id="2175229"/>
    <lineage>
        <taxon>Bacteria</taxon>
        <taxon>Pseudomonadati</taxon>
        <taxon>Pseudomonadota</taxon>
        <taxon>Betaproteobacteria</taxon>
        <taxon>Burkholderiales</taxon>
        <taxon>Alcaligenaceae</taxon>
        <taxon>Corticimicrobacter</taxon>
    </lineage>
</organism>
<gene>
    <name evidence="5" type="ORF">DD235_16585</name>
</gene>
<feature type="domain" description="HTH crp-type" evidence="4">
    <location>
        <begin position="129"/>
        <end position="194"/>
    </location>
</feature>